<dbReference type="Proteomes" id="UP001156903">
    <property type="component" value="Unassembled WGS sequence"/>
</dbReference>
<organism evidence="1 2">
    <name type="scientific">Hydrogenophaga electricum</name>
    <dbReference type="NCBI Taxonomy" id="1230953"/>
    <lineage>
        <taxon>Bacteria</taxon>
        <taxon>Pseudomonadati</taxon>
        <taxon>Pseudomonadota</taxon>
        <taxon>Betaproteobacteria</taxon>
        <taxon>Burkholderiales</taxon>
        <taxon>Comamonadaceae</taxon>
        <taxon>Hydrogenophaga</taxon>
    </lineage>
</organism>
<proteinExistence type="predicted"/>
<name>A0ABQ6C6U9_9BURK</name>
<keyword evidence="2" id="KW-1185">Reference proteome</keyword>
<dbReference type="EMBL" id="BSPB01000031">
    <property type="protein sequence ID" value="GLS15690.1"/>
    <property type="molecule type" value="Genomic_DNA"/>
</dbReference>
<accession>A0ABQ6C6U9</accession>
<evidence type="ECO:0000313" key="1">
    <source>
        <dbReference type="EMBL" id="GLS15690.1"/>
    </source>
</evidence>
<evidence type="ECO:0000313" key="2">
    <source>
        <dbReference type="Proteomes" id="UP001156903"/>
    </source>
</evidence>
<sequence>MAGMVWTGSSVRFWAKAVPVAQAVAAAKAQRVQRIEVLMGYSLSVGIDFGCVGARVAA</sequence>
<comment type="caution">
    <text evidence="1">The sequence shown here is derived from an EMBL/GenBank/DDBJ whole genome shotgun (WGS) entry which is preliminary data.</text>
</comment>
<protein>
    <submittedName>
        <fullName evidence="1">Uncharacterized protein</fullName>
    </submittedName>
</protein>
<reference evidence="2" key="1">
    <citation type="journal article" date="2019" name="Int. J. Syst. Evol. Microbiol.">
        <title>The Global Catalogue of Microorganisms (GCM) 10K type strain sequencing project: providing services to taxonomists for standard genome sequencing and annotation.</title>
        <authorList>
            <consortium name="The Broad Institute Genomics Platform"/>
            <consortium name="The Broad Institute Genome Sequencing Center for Infectious Disease"/>
            <person name="Wu L."/>
            <person name="Ma J."/>
        </authorList>
    </citation>
    <scope>NUCLEOTIDE SEQUENCE [LARGE SCALE GENOMIC DNA]</scope>
    <source>
        <strain evidence="2">NBRC 109341</strain>
    </source>
</reference>
<gene>
    <name evidence="1" type="ORF">GCM10007935_31260</name>
</gene>